<accession>A0A561BS02</accession>
<name>A0A561BS02_9ACTN</name>
<dbReference type="Proteomes" id="UP000318380">
    <property type="component" value="Unassembled WGS sequence"/>
</dbReference>
<organism evidence="1 2">
    <name type="scientific">Kribbella amoyensis</name>
    <dbReference type="NCBI Taxonomy" id="996641"/>
    <lineage>
        <taxon>Bacteria</taxon>
        <taxon>Bacillati</taxon>
        <taxon>Actinomycetota</taxon>
        <taxon>Actinomycetes</taxon>
        <taxon>Propionibacteriales</taxon>
        <taxon>Kribbellaceae</taxon>
        <taxon>Kribbella</taxon>
    </lineage>
</organism>
<proteinExistence type="predicted"/>
<dbReference type="EMBL" id="VIVK01000001">
    <property type="protein sequence ID" value="TWD81661.1"/>
    <property type="molecule type" value="Genomic_DNA"/>
</dbReference>
<dbReference type="AlphaFoldDB" id="A0A561BS02"/>
<reference evidence="1 2" key="1">
    <citation type="submission" date="2019-06" db="EMBL/GenBank/DDBJ databases">
        <title>Sequencing the genomes of 1000 actinobacteria strains.</title>
        <authorList>
            <person name="Klenk H.-P."/>
        </authorList>
    </citation>
    <scope>NUCLEOTIDE SEQUENCE [LARGE SCALE GENOMIC DNA]</scope>
    <source>
        <strain evidence="1 2">DSM 24683</strain>
    </source>
</reference>
<keyword evidence="2" id="KW-1185">Reference proteome</keyword>
<evidence type="ECO:0000313" key="2">
    <source>
        <dbReference type="Proteomes" id="UP000318380"/>
    </source>
</evidence>
<dbReference type="RefSeq" id="WP_145806673.1">
    <property type="nucleotide sequence ID" value="NZ_VIVK01000001.1"/>
</dbReference>
<dbReference type="OrthoDB" id="3829090at2"/>
<gene>
    <name evidence="1" type="ORF">FB561_2781</name>
</gene>
<comment type="caution">
    <text evidence="1">The sequence shown here is derived from an EMBL/GenBank/DDBJ whole genome shotgun (WGS) entry which is preliminary data.</text>
</comment>
<evidence type="ECO:0000313" key="1">
    <source>
        <dbReference type="EMBL" id="TWD81661.1"/>
    </source>
</evidence>
<protein>
    <submittedName>
        <fullName evidence="1">Uncharacterized protein</fullName>
    </submittedName>
</protein>
<sequence>MSKRIPNGTVLATVDELDKLTASALAPVVIDRDGTPWIVFQTEDGADCAWTVPCPDLDIHGGTDFEGLLLRAPLRVVFNGDTNPETWPRQDRQGVTA</sequence>